<proteinExistence type="predicted"/>
<keyword evidence="2" id="KW-1185">Reference proteome</keyword>
<evidence type="ECO:0000313" key="2">
    <source>
        <dbReference type="Proteomes" id="UP000010809"/>
    </source>
</evidence>
<dbReference type="AlphaFoldDB" id="L0DZ51"/>
<protein>
    <submittedName>
        <fullName evidence="1">Uncharacterized protein</fullName>
    </submittedName>
</protein>
<organism evidence="1 2">
    <name type="scientific">Thioalkalivibrio nitratireducens (strain DSM 14787 / UNIQEM 213 / ALEN2)</name>
    <dbReference type="NCBI Taxonomy" id="1255043"/>
    <lineage>
        <taxon>Bacteria</taxon>
        <taxon>Pseudomonadati</taxon>
        <taxon>Pseudomonadota</taxon>
        <taxon>Gammaproteobacteria</taxon>
        <taxon>Chromatiales</taxon>
        <taxon>Ectothiorhodospiraceae</taxon>
        <taxon>Thioalkalivibrio</taxon>
    </lineage>
</organism>
<dbReference type="KEGG" id="tni:TVNIR_1990"/>
<name>L0DZ51_THIND</name>
<reference evidence="1" key="1">
    <citation type="submission" date="2015-12" db="EMBL/GenBank/DDBJ databases">
        <authorList>
            <person name="Tikhonova T.V."/>
            <person name="Pavlov A.R."/>
            <person name="Beletsky A.V."/>
            <person name="Mardanov A.V."/>
            <person name="Sorokin D.Y."/>
            <person name="Ravin N.V."/>
            <person name="Popov V.O."/>
        </authorList>
    </citation>
    <scope>NUCLEOTIDE SEQUENCE</scope>
    <source>
        <strain evidence="1">DSM 14787</strain>
    </source>
</reference>
<dbReference type="HOGENOM" id="CLU_3123760_0_0_6"/>
<gene>
    <name evidence="1" type="ordered locus">TVNIR_1990</name>
</gene>
<dbReference type="EMBL" id="CP003989">
    <property type="protein sequence ID" value="AGA33651.1"/>
    <property type="molecule type" value="Genomic_DNA"/>
</dbReference>
<accession>L0DZ51</accession>
<sequence>MAPFGRREEPVYRDLASRLKQDDQIVADLAERSHLLGPYRELDNTRRCLR</sequence>
<dbReference type="Proteomes" id="UP000010809">
    <property type="component" value="Chromosome"/>
</dbReference>
<evidence type="ECO:0000313" key="1">
    <source>
        <dbReference type="EMBL" id="AGA33651.1"/>
    </source>
</evidence>